<feature type="compositionally biased region" description="Polar residues" evidence="1">
    <location>
        <begin position="307"/>
        <end position="340"/>
    </location>
</feature>
<proteinExistence type="predicted"/>
<reference evidence="2" key="1">
    <citation type="submission" date="2014-11" db="EMBL/GenBank/DDBJ databases">
        <authorList>
            <person name="Otto D Thomas"/>
            <person name="Naeem Raeece"/>
        </authorList>
    </citation>
    <scope>NUCLEOTIDE SEQUENCE</scope>
</reference>
<evidence type="ECO:0000256" key="1">
    <source>
        <dbReference type="SAM" id="MobiDB-lite"/>
    </source>
</evidence>
<protein>
    <submittedName>
        <fullName evidence="2">Uncharacterized protein</fullName>
    </submittedName>
</protein>
<feature type="region of interest" description="Disordered" evidence="1">
    <location>
        <begin position="206"/>
        <end position="340"/>
    </location>
</feature>
<dbReference type="AlphaFoldDB" id="A0A0G4ID63"/>
<dbReference type="EMBL" id="CDMZ01005845">
    <property type="protein sequence ID" value="CEM55131.1"/>
    <property type="molecule type" value="Genomic_DNA"/>
</dbReference>
<name>A0A0G4ID63_9ALVE</name>
<dbReference type="VEuPathDB" id="CryptoDB:Cvel_13286"/>
<organism evidence="2">
    <name type="scientific">Chromera velia CCMP2878</name>
    <dbReference type="NCBI Taxonomy" id="1169474"/>
    <lineage>
        <taxon>Eukaryota</taxon>
        <taxon>Sar</taxon>
        <taxon>Alveolata</taxon>
        <taxon>Colpodellida</taxon>
        <taxon>Chromeraceae</taxon>
        <taxon>Chromera</taxon>
    </lineage>
</organism>
<accession>A0A0G4ID63</accession>
<evidence type="ECO:0000313" key="2">
    <source>
        <dbReference type="EMBL" id="CEM55131.1"/>
    </source>
</evidence>
<gene>
    <name evidence="2" type="ORF">Cvel_13286</name>
</gene>
<sequence length="340" mass="37151">MEPSQEPLPLVHHVSKSSLAASIQQAEERTSRIEEIDGQGQTRQSHGSLCRAGSGFMPEYVMDPDGSIPLHQIPVDRLGAVDPRSPDGDEYRYLLCQSIARRSPQTMIDFCLGETGGDHDTPLPPPQRQELLSRAVSQMLLVFLEKGLILPDEFLAFWDRQKQWRAEEAERAANEPASLRVDPDRVEVYASCNPCLQLRYGLNAPSRSYGKSAPSSAPSSLKGYSKTLPGRGGTSMRFRTPGPVGLEGNETVSHEEATPVHFSSGKSGHRGRTLHPRVPPGRPVALPQQPSPEMRRCASASRGRAQAGNSGDASFSVSQTLPKRTGFKSCTPSTQRQRGF</sequence>